<dbReference type="AlphaFoldDB" id="A0A816D7R9"/>
<proteinExistence type="predicted"/>
<dbReference type="SUPFAM" id="SSF54695">
    <property type="entry name" value="POZ domain"/>
    <property type="match status" value="1"/>
</dbReference>
<evidence type="ECO:0000313" key="6">
    <source>
        <dbReference type="EMBL" id="CAF2231888.1"/>
    </source>
</evidence>
<dbReference type="Pfam" id="PF02214">
    <property type="entry name" value="BTB_2"/>
    <property type="match status" value="1"/>
</dbReference>
<evidence type="ECO:0000313" key="10">
    <source>
        <dbReference type="Proteomes" id="UP000663834"/>
    </source>
</evidence>
<dbReference type="EMBL" id="CAJNOW010014121">
    <property type="protein sequence ID" value="CAF1629553.1"/>
    <property type="molecule type" value="Genomic_DNA"/>
</dbReference>
<dbReference type="GO" id="GO:0051260">
    <property type="term" value="P:protein homooligomerization"/>
    <property type="evidence" value="ECO:0007669"/>
    <property type="project" value="InterPro"/>
</dbReference>
<evidence type="ECO:0000313" key="3">
    <source>
        <dbReference type="EMBL" id="CAF1629553.1"/>
    </source>
</evidence>
<dbReference type="InterPro" id="IPR011333">
    <property type="entry name" value="SKP1/BTB/POZ_sf"/>
</dbReference>
<sequence length="202" mass="23429">MTEELYIRFKLCDGSVQTILGTMLKPYPDSYLTKLVFNNDFKSTKDDQGFFCVDEEPQIFAAILTFYRHGQLLLPNIFVSIRDSIIDKYLLPFEKLPSTINSPESTITMNITRVRLRGAARTFVYAPSMEPMSYLCTIVDPMWTDLPESQISDFVVVTSHSNGIEYVRKSYLTVMNFLVSKGYEIERWDEHKEEVDLKKMNT</sequence>
<dbReference type="InterPro" id="IPR003131">
    <property type="entry name" value="T1-type_BTB"/>
</dbReference>
<evidence type="ECO:0000313" key="9">
    <source>
        <dbReference type="EMBL" id="CAF4177487.1"/>
    </source>
</evidence>
<evidence type="ECO:0000313" key="7">
    <source>
        <dbReference type="EMBL" id="CAF4000447.1"/>
    </source>
</evidence>
<feature type="domain" description="Potassium channel tetramerisation-type BTB" evidence="1">
    <location>
        <begin position="14"/>
        <end position="75"/>
    </location>
</feature>
<dbReference type="OrthoDB" id="10019508at2759"/>
<evidence type="ECO:0000313" key="5">
    <source>
        <dbReference type="EMBL" id="CAF2081913.1"/>
    </source>
</evidence>
<reference evidence="3" key="1">
    <citation type="submission" date="2021-02" db="EMBL/GenBank/DDBJ databases">
        <authorList>
            <person name="Nowell W R."/>
        </authorList>
    </citation>
    <scope>NUCLEOTIDE SEQUENCE</scope>
</reference>
<dbReference type="Proteomes" id="UP000663855">
    <property type="component" value="Unassembled WGS sequence"/>
</dbReference>
<evidence type="ECO:0000259" key="1">
    <source>
        <dbReference type="Pfam" id="PF02214"/>
    </source>
</evidence>
<organism evidence="3 10">
    <name type="scientific">Rotaria magnacalcarata</name>
    <dbReference type="NCBI Taxonomy" id="392030"/>
    <lineage>
        <taxon>Eukaryota</taxon>
        <taxon>Metazoa</taxon>
        <taxon>Spiralia</taxon>
        <taxon>Gnathifera</taxon>
        <taxon>Rotifera</taxon>
        <taxon>Eurotatoria</taxon>
        <taxon>Bdelloidea</taxon>
        <taxon>Philodinida</taxon>
        <taxon>Philodinidae</taxon>
        <taxon>Rotaria</taxon>
    </lineage>
</organism>
<evidence type="ECO:0000313" key="11">
    <source>
        <dbReference type="Proteomes" id="UP000663866"/>
    </source>
</evidence>
<dbReference type="Gene3D" id="3.30.710.10">
    <property type="entry name" value="Potassium Channel Kv1.1, Chain A"/>
    <property type="match status" value="1"/>
</dbReference>
<dbReference type="EMBL" id="CAJOBF010005501">
    <property type="protein sequence ID" value="CAF4177487.1"/>
    <property type="molecule type" value="Genomic_DNA"/>
</dbReference>
<dbReference type="EMBL" id="CAJOBG010002343">
    <property type="protein sequence ID" value="CAF4000447.1"/>
    <property type="molecule type" value="Genomic_DNA"/>
</dbReference>
<dbReference type="Proteomes" id="UP000663866">
    <property type="component" value="Unassembled WGS sequence"/>
</dbReference>
<evidence type="ECO:0000313" key="4">
    <source>
        <dbReference type="EMBL" id="CAF1945588.1"/>
    </source>
</evidence>
<accession>A0A816D7R9</accession>
<protein>
    <recommendedName>
        <fullName evidence="1">Potassium channel tetramerisation-type BTB domain-containing protein</fullName>
    </recommendedName>
</protein>
<gene>
    <name evidence="8" type="ORF">BYL167_LOCUS16726</name>
    <name evidence="2" type="ORF">CJN711_LOCUS20144</name>
    <name evidence="3" type="ORF">KQP761_LOCUS25918</name>
    <name evidence="5" type="ORF">MBJ925_LOCUS18815</name>
    <name evidence="7" type="ORF">OVN521_LOCUS15012</name>
    <name evidence="9" type="ORF">UXM345_LOCUS26652</name>
    <name evidence="4" type="ORF">WKI299_LOCUS2127</name>
    <name evidence="6" type="ORF">XDN619_LOCUS34372</name>
</gene>
<evidence type="ECO:0000313" key="8">
    <source>
        <dbReference type="EMBL" id="CAF4056651.1"/>
    </source>
</evidence>
<dbReference type="EMBL" id="CAJNRE010009449">
    <property type="protein sequence ID" value="CAF2081913.1"/>
    <property type="molecule type" value="Genomic_DNA"/>
</dbReference>
<dbReference type="Proteomes" id="UP000663856">
    <property type="component" value="Unassembled WGS sequence"/>
</dbReference>
<comment type="caution">
    <text evidence="3">The sequence shown here is derived from an EMBL/GenBank/DDBJ whole genome shotgun (WGS) entry which is preliminary data.</text>
</comment>
<dbReference type="Proteomes" id="UP000663887">
    <property type="component" value="Unassembled WGS sequence"/>
</dbReference>
<dbReference type="EMBL" id="CAJNRF010000180">
    <property type="protein sequence ID" value="CAF1945588.1"/>
    <property type="molecule type" value="Genomic_DNA"/>
</dbReference>
<dbReference type="EMBL" id="CAJOBH010006452">
    <property type="protein sequence ID" value="CAF4056651.1"/>
    <property type="molecule type" value="Genomic_DNA"/>
</dbReference>
<dbReference type="Proteomes" id="UP000663824">
    <property type="component" value="Unassembled WGS sequence"/>
</dbReference>
<name>A0A816D7R9_9BILA</name>
<dbReference type="Proteomes" id="UP000681967">
    <property type="component" value="Unassembled WGS sequence"/>
</dbReference>
<dbReference type="Proteomes" id="UP000663842">
    <property type="component" value="Unassembled WGS sequence"/>
</dbReference>
<dbReference type="Proteomes" id="UP000663834">
    <property type="component" value="Unassembled WGS sequence"/>
</dbReference>
<dbReference type="EMBL" id="CAJNRG010017480">
    <property type="protein sequence ID" value="CAF2231888.1"/>
    <property type="molecule type" value="Genomic_DNA"/>
</dbReference>
<dbReference type="EMBL" id="CAJNOV010009445">
    <property type="protein sequence ID" value="CAF1365233.1"/>
    <property type="molecule type" value="Genomic_DNA"/>
</dbReference>
<evidence type="ECO:0000313" key="2">
    <source>
        <dbReference type="EMBL" id="CAF1365233.1"/>
    </source>
</evidence>
<keyword evidence="11" id="KW-1185">Reference proteome</keyword>